<dbReference type="InterPro" id="IPR001245">
    <property type="entry name" value="Ser-Thr/Tyr_kinase_cat_dom"/>
</dbReference>
<dbReference type="PIRSF" id="PIRSF000615">
    <property type="entry name" value="TyrPK_CSF1-R"/>
    <property type="match status" value="1"/>
</dbReference>
<dbReference type="GO" id="GO:0005524">
    <property type="term" value="F:ATP binding"/>
    <property type="evidence" value="ECO:0007669"/>
    <property type="project" value="UniProtKB-UniRule"/>
</dbReference>
<evidence type="ECO:0000256" key="1">
    <source>
        <dbReference type="ARBA" id="ARBA00004167"/>
    </source>
</evidence>
<dbReference type="GO" id="GO:0046872">
    <property type="term" value="F:metal ion binding"/>
    <property type="evidence" value="ECO:0007669"/>
    <property type="project" value="UniProtKB-KW"/>
</dbReference>
<evidence type="ECO:0000256" key="3">
    <source>
        <dbReference type="PIRSR" id="PIRSR000615-1"/>
    </source>
</evidence>
<evidence type="ECO:0000256" key="7">
    <source>
        <dbReference type="SAM" id="MobiDB-lite"/>
    </source>
</evidence>
<dbReference type="CDD" id="cd00192">
    <property type="entry name" value="PTKc"/>
    <property type="match status" value="1"/>
</dbReference>
<dbReference type="Pfam" id="PF07714">
    <property type="entry name" value="PK_Tyr_Ser-Thr"/>
    <property type="match status" value="1"/>
</dbReference>
<dbReference type="OrthoDB" id="3256376at2759"/>
<feature type="binding site" evidence="4">
    <location>
        <position position="148"/>
    </location>
    <ligand>
        <name>ATP</name>
        <dbReference type="ChEBI" id="CHEBI:30616"/>
    </ligand>
</feature>
<dbReference type="InterPro" id="IPR008266">
    <property type="entry name" value="Tyr_kinase_AS"/>
</dbReference>
<accession>R7TFM5</accession>
<evidence type="ECO:0000256" key="5">
    <source>
        <dbReference type="PIRSR" id="PIRSR000615-3"/>
    </source>
</evidence>
<feature type="binding site" evidence="4">
    <location>
        <begin position="16"/>
        <end position="23"/>
    </location>
    <ligand>
        <name>ATP</name>
        <dbReference type="ChEBI" id="CHEBI:30616"/>
    </ligand>
</feature>
<dbReference type="EMBL" id="KB311139">
    <property type="protein sequence ID" value="ELT89841.1"/>
    <property type="molecule type" value="Genomic_DNA"/>
</dbReference>
<dbReference type="InterPro" id="IPR000719">
    <property type="entry name" value="Prot_kinase_dom"/>
</dbReference>
<evidence type="ECO:0000256" key="6">
    <source>
        <dbReference type="PROSITE-ProRule" id="PRU10141"/>
    </source>
</evidence>
<name>R7TFM5_CAPTE</name>
<keyword evidence="5" id="KW-0460">Magnesium</keyword>
<organism evidence="9">
    <name type="scientific">Capitella teleta</name>
    <name type="common">Polychaete worm</name>
    <dbReference type="NCBI Taxonomy" id="283909"/>
    <lineage>
        <taxon>Eukaryota</taxon>
        <taxon>Metazoa</taxon>
        <taxon>Spiralia</taxon>
        <taxon>Lophotrochozoa</taxon>
        <taxon>Annelida</taxon>
        <taxon>Polychaeta</taxon>
        <taxon>Sedentaria</taxon>
        <taxon>Scolecida</taxon>
        <taxon>Capitellidae</taxon>
        <taxon>Capitella</taxon>
    </lineage>
</organism>
<dbReference type="EMBL" id="AMQN01014654">
    <property type="status" value="NOT_ANNOTATED_CDS"/>
    <property type="molecule type" value="Genomic_DNA"/>
</dbReference>
<dbReference type="PROSITE" id="PS00109">
    <property type="entry name" value="PROTEIN_KINASE_TYR"/>
    <property type="match status" value="1"/>
</dbReference>
<dbReference type="FunFam" id="1.10.510.10:FF:000462">
    <property type="entry name" value="Receptor tyrosine kinase"/>
    <property type="match status" value="1"/>
</dbReference>
<keyword evidence="11" id="KW-1185">Reference proteome</keyword>
<dbReference type="OMA" id="IKEPLTM"/>
<protein>
    <recommendedName>
        <fullName evidence="8">Protein kinase domain-containing protein</fullName>
    </recommendedName>
</protein>
<keyword evidence="4 6" id="KW-0547">Nucleotide-binding</keyword>
<evidence type="ECO:0000256" key="4">
    <source>
        <dbReference type="PIRSR" id="PIRSR000615-2"/>
    </source>
</evidence>
<dbReference type="PROSITE" id="PS00107">
    <property type="entry name" value="PROTEIN_KINASE_ATP"/>
    <property type="match status" value="1"/>
</dbReference>
<keyword evidence="5" id="KW-0479">Metal-binding</keyword>
<evidence type="ECO:0000256" key="2">
    <source>
        <dbReference type="ARBA" id="ARBA00051243"/>
    </source>
</evidence>
<reference evidence="9 11" key="2">
    <citation type="journal article" date="2013" name="Nature">
        <title>Insights into bilaterian evolution from three spiralian genomes.</title>
        <authorList>
            <person name="Simakov O."/>
            <person name="Marletaz F."/>
            <person name="Cho S.J."/>
            <person name="Edsinger-Gonzales E."/>
            <person name="Havlak P."/>
            <person name="Hellsten U."/>
            <person name="Kuo D.H."/>
            <person name="Larsson T."/>
            <person name="Lv J."/>
            <person name="Arendt D."/>
            <person name="Savage R."/>
            <person name="Osoegawa K."/>
            <person name="de Jong P."/>
            <person name="Grimwood J."/>
            <person name="Chapman J.A."/>
            <person name="Shapiro H."/>
            <person name="Aerts A."/>
            <person name="Otillar R.P."/>
            <person name="Terry A.Y."/>
            <person name="Boore J.L."/>
            <person name="Grigoriev I.V."/>
            <person name="Lindberg D.R."/>
            <person name="Seaver E.C."/>
            <person name="Weisblat D.A."/>
            <person name="Putnam N.H."/>
            <person name="Rokhsar D.S."/>
        </authorList>
    </citation>
    <scope>NUCLEOTIDE SEQUENCE</scope>
    <source>
        <strain evidence="9 11">I ESC-2004</strain>
    </source>
</reference>
<comment type="catalytic activity">
    <reaction evidence="2">
        <text>L-tyrosyl-[protein] + ATP = O-phospho-L-tyrosyl-[protein] + ADP + H(+)</text>
        <dbReference type="Rhea" id="RHEA:10596"/>
        <dbReference type="Rhea" id="RHEA-COMP:10136"/>
        <dbReference type="Rhea" id="RHEA-COMP:20101"/>
        <dbReference type="ChEBI" id="CHEBI:15378"/>
        <dbReference type="ChEBI" id="CHEBI:30616"/>
        <dbReference type="ChEBI" id="CHEBI:46858"/>
        <dbReference type="ChEBI" id="CHEBI:61978"/>
        <dbReference type="ChEBI" id="CHEBI:456216"/>
        <dbReference type="EC" id="2.7.10.1"/>
    </reaction>
</comment>
<feature type="active site" description="Proton acceptor" evidence="3">
    <location>
        <position position="144"/>
    </location>
</feature>
<reference evidence="11" key="1">
    <citation type="submission" date="2012-12" db="EMBL/GenBank/DDBJ databases">
        <authorList>
            <person name="Hellsten U."/>
            <person name="Grimwood J."/>
            <person name="Chapman J.A."/>
            <person name="Shapiro H."/>
            <person name="Aerts A."/>
            <person name="Otillar R.P."/>
            <person name="Terry A.Y."/>
            <person name="Boore J.L."/>
            <person name="Simakov O."/>
            <person name="Marletaz F."/>
            <person name="Cho S.-J."/>
            <person name="Edsinger-Gonzales E."/>
            <person name="Havlak P."/>
            <person name="Kuo D.-H."/>
            <person name="Larsson T."/>
            <person name="Lv J."/>
            <person name="Arendt D."/>
            <person name="Savage R."/>
            <person name="Osoegawa K."/>
            <person name="de Jong P."/>
            <person name="Lindberg D.R."/>
            <person name="Seaver E.C."/>
            <person name="Weisblat D.A."/>
            <person name="Putnam N.H."/>
            <person name="Grigoriev I.V."/>
            <person name="Rokhsar D.S."/>
        </authorList>
    </citation>
    <scope>NUCLEOTIDE SEQUENCE</scope>
    <source>
        <strain evidence="11">I ESC-2004</strain>
    </source>
</reference>
<feature type="binding site" evidence="5">
    <location>
        <position position="149"/>
    </location>
    <ligand>
        <name>Mg(2+)</name>
        <dbReference type="ChEBI" id="CHEBI:18420"/>
    </ligand>
</feature>
<dbReference type="GO" id="GO:0004714">
    <property type="term" value="F:transmembrane receptor protein tyrosine kinase activity"/>
    <property type="evidence" value="ECO:0007669"/>
    <property type="project" value="UniProtKB-EC"/>
</dbReference>
<evidence type="ECO:0000313" key="11">
    <source>
        <dbReference type="Proteomes" id="UP000014760"/>
    </source>
</evidence>
<evidence type="ECO:0000313" key="9">
    <source>
        <dbReference type="EMBL" id="ELT89841.1"/>
    </source>
</evidence>
<dbReference type="Gene3D" id="3.30.200.20">
    <property type="entry name" value="Phosphorylase Kinase, domain 1"/>
    <property type="match status" value="1"/>
</dbReference>
<dbReference type="InterPro" id="IPR017441">
    <property type="entry name" value="Protein_kinase_ATP_BS"/>
</dbReference>
<gene>
    <name evidence="9" type="ORF">CAPTEDRAFT_123496</name>
</gene>
<feature type="non-terminal residue" evidence="9">
    <location>
        <position position="1"/>
    </location>
</feature>
<dbReference type="Gene3D" id="1.10.510.10">
    <property type="entry name" value="Transferase(Phosphotransferase) domain 1"/>
    <property type="match status" value="1"/>
</dbReference>
<feature type="region of interest" description="Disordered" evidence="7">
    <location>
        <begin position="299"/>
        <end position="318"/>
    </location>
</feature>
<dbReference type="InterPro" id="IPR050122">
    <property type="entry name" value="RTK"/>
</dbReference>
<dbReference type="STRING" id="283909.R7TFM5"/>
<comment type="subcellular location">
    <subcellularLocation>
        <location evidence="1">Membrane</location>
        <topology evidence="1">Single-pass membrane protein</topology>
    </subcellularLocation>
</comment>
<dbReference type="PANTHER" id="PTHR24416:SF620">
    <property type="entry name" value="TYROSINE-PROTEIN KINASE RECEPTOR TORSO"/>
    <property type="match status" value="1"/>
</dbReference>
<dbReference type="PROSITE" id="PS50011">
    <property type="entry name" value="PROTEIN_KINASE_DOM"/>
    <property type="match status" value="1"/>
</dbReference>
<dbReference type="SMART" id="SM00219">
    <property type="entry name" value="TyrKc"/>
    <property type="match status" value="1"/>
</dbReference>
<dbReference type="InterPro" id="IPR011009">
    <property type="entry name" value="Kinase-like_dom_sf"/>
</dbReference>
<evidence type="ECO:0000259" key="8">
    <source>
        <dbReference type="PROSITE" id="PS50011"/>
    </source>
</evidence>
<feature type="domain" description="Protein kinase" evidence="8">
    <location>
        <begin position="9"/>
        <end position="279"/>
    </location>
</feature>
<dbReference type="GO" id="GO:0043235">
    <property type="term" value="C:receptor complex"/>
    <property type="evidence" value="ECO:0007669"/>
    <property type="project" value="TreeGrafter"/>
</dbReference>
<feature type="binding site" evidence="4 6">
    <location>
        <position position="36"/>
    </location>
    <ligand>
        <name>ATP</name>
        <dbReference type="ChEBI" id="CHEBI:30616"/>
    </ligand>
</feature>
<proteinExistence type="predicted"/>
<dbReference type="PRINTS" id="PR00109">
    <property type="entry name" value="TYRKINASE"/>
</dbReference>
<dbReference type="InterPro" id="IPR020635">
    <property type="entry name" value="Tyr_kinase_cat_dom"/>
</dbReference>
<dbReference type="Proteomes" id="UP000014760">
    <property type="component" value="Unassembled WGS sequence"/>
</dbReference>
<dbReference type="SUPFAM" id="SSF56112">
    <property type="entry name" value="Protein kinase-like (PK-like)"/>
    <property type="match status" value="1"/>
</dbReference>
<dbReference type="GO" id="GO:0005886">
    <property type="term" value="C:plasma membrane"/>
    <property type="evidence" value="ECO:0007669"/>
    <property type="project" value="TreeGrafter"/>
</dbReference>
<dbReference type="EnsemblMetazoa" id="CapteT123496">
    <property type="protein sequence ID" value="CapteP123496"/>
    <property type="gene ID" value="CapteG123496"/>
</dbReference>
<dbReference type="GO" id="GO:0007169">
    <property type="term" value="P:cell surface receptor protein tyrosine kinase signaling pathway"/>
    <property type="evidence" value="ECO:0007669"/>
    <property type="project" value="TreeGrafter"/>
</dbReference>
<reference evidence="10" key="3">
    <citation type="submission" date="2015-06" db="UniProtKB">
        <authorList>
            <consortium name="EnsemblMetazoa"/>
        </authorList>
    </citation>
    <scope>IDENTIFICATION</scope>
</reference>
<dbReference type="HOGENOM" id="CLU_000288_7_40_1"/>
<feature type="binding site" evidence="5">
    <location>
        <position position="162"/>
    </location>
    <ligand>
        <name>Mg(2+)</name>
        <dbReference type="ChEBI" id="CHEBI:18420"/>
    </ligand>
</feature>
<dbReference type="AlphaFoldDB" id="R7TFM5"/>
<dbReference type="PANTHER" id="PTHR24416">
    <property type="entry name" value="TYROSINE-PROTEIN KINASE RECEPTOR"/>
    <property type="match status" value="1"/>
</dbReference>
<evidence type="ECO:0000313" key="10">
    <source>
        <dbReference type="EnsemblMetazoa" id="CapteP123496"/>
    </source>
</evidence>
<sequence>EWELDPRDVQLGRELGEGAFGRVMTGFYRDYKVAIKLLKEDVEDFYRDDLLREINLMKKIGKHPNIVSMIGACTVREPLALIMEYMPFGNLQNFLSRCELVYSQLNELGSLEEWSVTSTDVLAFARQVVLAMEYLSQRQYIHRDLAARNILLGPGKVVKVCDFGLARVVYNGDQYYKLTNGRLPMKWMAVESLKDRVFTTSSDVWAFGILLWEIVTMGATPYPNVALTNLYTYLAEGNRMSQPANCSNEIYSMMLMCWCENPSDRPTFSNLREHLEQLLTRNRDYLDLSNFERLHLQQAESGDGGVGGSESPEVDADRDSVMDTLLPESDNDEYSSHSSSLVSSVLCPLTSGQFVETEILPEAEEDETNALAISCV</sequence>
<keyword evidence="4 6" id="KW-0067">ATP-binding</keyword>